<comment type="caution">
    <text evidence="1">The sequence shown here is derived from an EMBL/GenBank/DDBJ whole genome shotgun (WGS) entry which is preliminary data.</text>
</comment>
<accession>A0ABQ8WHE4</accession>
<protein>
    <submittedName>
        <fullName evidence="1">Uncharacterized protein</fullName>
    </submittedName>
</protein>
<name>A0ABQ8WHE4_PENCH</name>
<gene>
    <name evidence="1" type="ORF">N7505_005161</name>
</gene>
<reference evidence="1 2" key="1">
    <citation type="journal article" date="2023" name="IMA Fungus">
        <title>Comparative genomic study of the Penicillium genus elucidates a diverse pangenome and 15 lateral gene transfer events.</title>
        <authorList>
            <person name="Petersen C."/>
            <person name="Sorensen T."/>
            <person name="Nielsen M.R."/>
            <person name="Sondergaard T.E."/>
            <person name="Sorensen J.L."/>
            <person name="Fitzpatrick D.A."/>
            <person name="Frisvad J.C."/>
            <person name="Nielsen K.L."/>
        </authorList>
    </citation>
    <scope>NUCLEOTIDE SEQUENCE [LARGE SCALE GENOMIC DNA]</scope>
    <source>
        <strain evidence="1 2">IBT 3361</strain>
    </source>
</reference>
<dbReference type="Proteomes" id="UP001220256">
    <property type="component" value="Unassembled WGS sequence"/>
</dbReference>
<proteinExistence type="predicted"/>
<keyword evidence="2" id="KW-1185">Reference proteome</keyword>
<evidence type="ECO:0000313" key="2">
    <source>
        <dbReference type="Proteomes" id="UP001220256"/>
    </source>
</evidence>
<sequence length="102" mass="11252">MVANIADYTKDLQELFPAAQPLEVLVDKETLELSESLLVLRDAIKEQDNALAPALDAVLKPVAEKVENNVHGGNVGVMSAHRSNIRHSENKVWRGMSQARVH</sequence>
<dbReference type="EMBL" id="JAPVEB010000003">
    <property type="protein sequence ID" value="KAJ5269403.1"/>
    <property type="molecule type" value="Genomic_DNA"/>
</dbReference>
<organism evidence="1 2">
    <name type="scientific">Penicillium chrysogenum</name>
    <name type="common">Penicillium notatum</name>
    <dbReference type="NCBI Taxonomy" id="5076"/>
    <lineage>
        <taxon>Eukaryota</taxon>
        <taxon>Fungi</taxon>
        <taxon>Dikarya</taxon>
        <taxon>Ascomycota</taxon>
        <taxon>Pezizomycotina</taxon>
        <taxon>Eurotiomycetes</taxon>
        <taxon>Eurotiomycetidae</taxon>
        <taxon>Eurotiales</taxon>
        <taxon>Aspergillaceae</taxon>
        <taxon>Penicillium</taxon>
        <taxon>Penicillium chrysogenum species complex</taxon>
    </lineage>
</organism>
<evidence type="ECO:0000313" key="1">
    <source>
        <dbReference type="EMBL" id="KAJ5269403.1"/>
    </source>
</evidence>